<dbReference type="Gene3D" id="2.40.40.20">
    <property type="match status" value="1"/>
</dbReference>
<dbReference type="SMART" id="SM00926">
    <property type="entry name" value="Molybdop_Fe4S4"/>
    <property type="match status" value="1"/>
</dbReference>
<dbReference type="GO" id="GO:0043546">
    <property type="term" value="F:molybdopterin cofactor binding"/>
    <property type="evidence" value="ECO:0007669"/>
    <property type="project" value="InterPro"/>
</dbReference>
<keyword evidence="4" id="KW-0411">Iron-sulfur</keyword>
<dbReference type="InterPro" id="IPR006656">
    <property type="entry name" value="Mopterin_OxRdtase"/>
</dbReference>
<dbReference type="Gene3D" id="2.20.25.90">
    <property type="entry name" value="ADC-like domains"/>
    <property type="match status" value="1"/>
</dbReference>
<dbReference type="GO" id="GO:0051536">
    <property type="term" value="F:iron-sulfur cluster binding"/>
    <property type="evidence" value="ECO:0007669"/>
    <property type="project" value="UniProtKB-KW"/>
</dbReference>
<keyword evidence="2" id="KW-0479">Metal-binding</keyword>
<accession>A0A937RK67</accession>
<sequence>MAAEVEHRATCPLCEAMCGLRITTVDDQVRSIRGNADDVWSRGYICPKGTALGHLHSDPDRLRQPMVRGADGIHRPVGWDEAWAEVERVLRPVLQEDGAGALTVYVGNPVAHNLDLVKYIGALVGMASAAGMKAIYTPGTVDQWPLNLVSALLFGGMWAGPVPDLARTDHLVILGANPSASQGSMLSAPDMLGRLKAIRARGGRVLVVDPRRTRTAEAAGEWLPIRPGTDALLLFAVLRTLADEGLVRRPAHLDGLVSGLDEVLALAAPFTPERVAAACGIPAEQIRGLARDLAAARAPALYGRIGTCTQEFGTLATWLIFVLNVALGSLDAPGGVCFPRAAAWMPGSTRAPDQTGERWEFHRYTSRVRKAPEVFGQFPVSCLAEEIDTPGAGRLRALISVAGNPVISAPGSARLDAALPRLDAFIAVDNWLNETTRHAHVILPGLSPLERGHADDLYWMYAVESAFKWNGPVLPAPAGRPAEWEILLRLAGTVLGMPAPDVDLAALDDLYTTGIITVATRPGQPLAGRDPAEILPMLHGRGPARLVDLGVRAGPFGDRCGERPDGWTLEKARRHPDGIAFGPLRAGRLAEVLQTPSGTVELVHDLLVRDVGRLTARLERAEPELVLTSRRHLRSNNSWLHNVPALNRGTNRCTLLIHPLDAARAGLADGQPAEVSTAQGRLSVPVEVSDEMMPGVVSLPHGWGHGQAGTRLTVAATRPGINSNLLNPGDVLDIPSGTIVLNGVPCQVHPARTVDGQVTAAP</sequence>
<dbReference type="Proteomes" id="UP000604475">
    <property type="component" value="Unassembled WGS sequence"/>
</dbReference>
<dbReference type="RefSeq" id="WP_203003734.1">
    <property type="nucleotide sequence ID" value="NZ_JADWYU010000113.1"/>
</dbReference>
<dbReference type="EMBL" id="JAEACQ010000285">
    <property type="protein sequence ID" value="MBL7631805.1"/>
    <property type="molecule type" value="Genomic_DNA"/>
</dbReference>
<dbReference type="Pfam" id="PF00384">
    <property type="entry name" value="Molybdopterin"/>
    <property type="match status" value="1"/>
</dbReference>
<dbReference type="Pfam" id="PF01568">
    <property type="entry name" value="Molydop_binding"/>
    <property type="match status" value="1"/>
</dbReference>
<dbReference type="GO" id="GO:0046872">
    <property type="term" value="F:metal ion binding"/>
    <property type="evidence" value="ECO:0007669"/>
    <property type="project" value="UniProtKB-KW"/>
</dbReference>
<dbReference type="PROSITE" id="PS51669">
    <property type="entry name" value="4FE4S_MOW_BIS_MGD"/>
    <property type="match status" value="1"/>
</dbReference>
<proteinExistence type="inferred from homology"/>
<dbReference type="InterPro" id="IPR006657">
    <property type="entry name" value="MoPterin_dinucl-bd_dom"/>
</dbReference>
<evidence type="ECO:0000313" key="7">
    <source>
        <dbReference type="Proteomes" id="UP000604475"/>
    </source>
</evidence>
<evidence type="ECO:0000256" key="2">
    <source>
        <dbReference type="ARBA" id="ARBA00022723"/>
    </source>
</evidence>
<evidence type="ECO:0000256" key="1">
    <source>
        <dbReference type="ARBA" id="ARBA00010312"/>
    </source>
</evidence>
<name>A0A937RK67_9ACTN</name>
<evidence type="ECO:0000256" key="3">
    <source>
        <dbReference type="ARBA" id="ARBA00023004"/>
    </source>
</evidence>
<dbReference type="Gene3D" id="3.40.228.10">
    <property type="entry name" value="Dimethylsulfoxide Reductase, domain 2"/>
    <property type="match status" value="1"/>
</dbReference>
<comment type="similarity">
    <text evidence="1">Belongs to the prokaryotic molybdopterin-containing oxidoreductase family.</text>
</comment>
<dbReference type="PANTHER" id="PTHR43742:SF6">
    <property type="entry name" value="OXIDOREDUCTASE YYAE-RELATED"/>
    <property type="match status" value="1"/>
</dbReference>
<dbReference type="SUPFAM" id="SSF53706">
    <property type="entry name" value="Formate dehydrogenase/DMSO reductase, domains 1-3"/>
    <property type="match status" value="1"/>
</dbReference>
<keyword evidence="7" id="KW-1185">Reference proteome</keyword>
<protein>
    <submittedName>
        <fullName evidence="6">Molybdopterin-dependent oxidoreductase</fullName>
    </submittedName>
</protein>
<dbReference type="Pfam" id="PF04879">
    <property type="entry name" value="Molybdop_Fe4S4"/>
    <property type="match status" value="1"/>
</dbReference>
<dbReference type="InterPro" id="IPR006963">
    <property type="entry name" value="Mopterin_OxRdtase_4Fe-4S_dom"/>
</dbReference>
<evidence type="ECO:0000313" key="6">
    <source>
        <dbReference type="EMBL" id="MBL7631805.1"/>
    </source>
</evidence>
<gene>
    <name evidence="6" type="ORF">I7412_32530</name>
</gene>
<dbReference type="Gene3D" id="3.40.50.740">
    <property type="match status" value="1"/>
</dbReference>
<feature type="domain" description="4Fe-4S Mo/W bis-MGD-type" evidence="5">
    <location>
        <begin position="4"/>
        <end position="60"/>
    </location>
</feature>
<dbReference type="InterPro" id="IPR050612">
    <property type="entry name" value="Prok_Mopterin_Oxidored"/>
</dbReference>
<reference evidence="6" key="1">
    <citation type="submission" date="2020-12" db="EMBL/GenBank/DDBJ databases">
        <title>Genomic characterization of non-nitrogen-fixing Frankia strains.</title>
        <authorList>
            <person name="Carlos-Shanley C."/>
            <person name="Guerra T."/>
            <person name="Hahn D."/>
        </authorList>
    </citation>
    <scope>NUCLEOTIDE SEQUENCE</scope>
    <source>
        <strain evidence="6">CN6</strain>
    </source>
</reference>
<dbReference type="GO" id="GO:0016491">
    <property type="term" value="F:oxidoreductase activity"/>
    <property type="evidence" value="ECO:0007669"/>
    <property type="project" value="InterPro"/>
</dbReference>
<dbReference type="InterPro" id="IPR009010">
    <property type="entry name" value="Asp_de-COase-like_dom_sf"/>
</dbReference>
<keyword evidence="3" id="KW-0408">Iron</keyword>
<evidence type="ECO:0000259" key="5">
    <source>
        <dbReference type="PROSITE" id="PS51669"/>
    </source>
</evidence>
<comment type="caution">
    <text evidence="6">The sequence shown here is derived from an EMBL/GenBank/DDBJ whole genome shotgun (WGS) entry which is preliminary data.</text>
</comment>
<dbReference type="AlphaFoldDB" id="A0A937RK67"/>
<dbReference type="SUPFAM" id="SSF50692">
    <property type="entry name" value="ADC-like"/>
    <property type="match status" value="1"/>
</dbReference>
<organism evidence="6 7">
    <name type="scientific">Frankia nepalensis</name>
    <dbReference type="NCBI Taxonomy" id="1836974"/>
    <lineage>
        <taxon>Bacteria</taxon>
        <taxon>Bacillati</taxon>
        <taxon>Actinomycetota</taxon>
        <taxon>Actinomycetes</taxon>
        <taxon>Frankiales</taxon>
        <taxon>Frankiaceae</taxon>
        <taxon>Frankia</taxon>
    </lineage>
</organism>
<dbReference type="PANTHER" id="PTHR43742">
    <property type="entry name" value="TRIMETHYLAMINE-N-OXIDE REDUCTASE"/>
    <property type="match status" value="1"/>
</dbReference>
<evidence type="ECO:0000256" key="4">
    <source>
        <dbReference type="ARBA" id="ARBA00023014"/>
    </source>
</evidence>